<evidence type="ECO:0000313" key="3">
    <source>
        <dbReference type="Proteomes" id="UP000590740"/>
    </source>
</evidence>
<keyword evidence="1" id="KW-1133">Transmembrane helix</keyword>
<feature type="transmembrane region" description="Helical" evidence="1">
    <location>
        <begin position="102"/>
        <end position="122"/>
    </location>
</feature>
<protein>
    <submittedName>
        <fullName evidence="2">Uncharacterized protein</fullName>
    </submittedName>
</protein>
<comment type="caution">
    <text evidence="2">The sequence shown here is derived from an EMBL/GenBank/DDBJ whole genome shotgun (WGS) entry which is preliminary data.</text>
</comment>
<proteinExistence type="predicted"/>
<feature type="transmembrane region" description="Helical" evidence="1">
    <location>
        <begin position="128"/>
        <end position="150"/>
    </location>
</feature>
<keyword evidence="1" id="KW-0812">Transmembrane</keyword>
<keyword evidence="1" id="KW-0472">Membrane</keyword>
<feature type="transmembrane region" description="Helical" evidence="1">
    <location>
        <begin position="45"/>
        <end position="64"/>
    </location>
</feature>
<evidence type="ECO:0000313" key="2">
    <source>
        <dbReference type="EMBL" id="MBB5035480.1"/>
    </source>
</evidence>
<gene>
    <name evidence="2" type="ORF">HNQ65_005091</name>
</gene>
<dbReference type="AlphaFoldDB" id="A0A7W8DMW5"/>
<feature type="transmembrane region" description="Helical" evidence="1">
    <location>
        <begin position="70"/>
        <end position="90"/>
    </location>
</feature>
<evidence type="ECO:0000256" key="1">
    <source>
        <dbReference type="SAM" id="Phobius"/>
    </source>
</evidence>
<dbReference type="Proteomes" id="UP000590740">
    <property type="component" value="Unassembled WGS sequence"/>
</dbReference>
<accession>A0A7W8DMW5</accession>
<feature type="transmembrane region" description="Helical" evidence="1">
    <location>
        <begin position="16"/>
        <end position="33"/>
    </location>
</feature>
<name>A0A7W8DMW5_9BACT</name>
<keyword evidence="3" id="KW-1185">Reference proteome</keyword>
<dbReference type="EMBL" id="JACHIG010000017">
    <property type="protein sequence ID" value="MBB5035480.1"/>
    <property type="molecule type" value="Genomic_DNA"/>
</dbReference>
<dbReference type="RefSeq" id="WP_184344316.1">
    <property type="nucleotide sequence ID" value="NZ_JACHIG010000017.1"/>
</dbReference>
<organism evidence="2 3">
    <name type="scientific">Prosthecobacter vanneervenii</name>
    <dbReference type="NCBI Taxonomy" id="48466"/>
    <lineage>
        <taxon>Bacteria</taxon>
        <taxon>Pseudomonadati</taxon>
        <taxon>Verrucomicrobiota</taxon>
        <taxon>Verrucomicrobiia</taxon>
        <taxon>Verrucomicrobiales</taxon>
        <taxon>Verrucomicrobiaceae</taxon>
        <taxon>Prosthecobacter</taxon>
    </lineage>
</organism>
<reference evidence="2 3" key="1">
    <citation type="submission" date="2020-08" db="EMBL/GenBank/DDBJ databases">
        <title>Genomic Encyclopedia of Type Strains, Phase IV (KMG-IV): sequencing the most valuable type-strain genomes for metagenomic binning, comparative biology and taxonomic classification.</title>
        <authorList>
            <person name="Goeker M."/>
        </authorList>
    </citation>
    <scope>NUCLEOTIDE SEQUENCE [LARGE SCALE GENOMIC DNA]</scope>
    <source>
        <strain evidence="2 3">DSM 12252</strain>
    </source>
</reference>
<sequence>MHATPPPDLLTRRGRFFFWVGLVILPIFWVWWMRPPYFSEAQRRAGWCWTWIHLKLLMLFHQPLGERALSALYGWQTVMGWITFALWLWLALRLFRLDQLFFGYLMLGEVVAPMLHLYVPFLRHMPQALVTALALLFFPPVLPAALHLLVEPARRWWRQRRSGMVEA</sequence>